<proteinExistence type="predicted"/>
<protein>
    <submittedName>
        <fullName evidence="4">DNA-directed DNA polymerase</fullName>
    </submittedName>
</protein>
<dbReference type="Proteomes" id="UP000204596">
    <property type="component" value="Segment"/>
</dbReference>
<dbReference type="InterPro" id="IPR001098">
    <property type="entry name" value="DNA-dir_DNA_pol_A_palm_dom"/>
</dbReference>
<reference evidence="4 5" key="1">
    <citation type="submission" date="2014-01" db="EMBL/GenBank/DDBJ databases">
        <title>Sulfur oxidation genes in diverse deep-sea viruses.</title>
        <authorList>
            <person name="Anantharaman K."/>
            <person name="Duhaime M.B."/>
            <person name="Breier J.A."/>
            <person name="Toner B.M."/>
            <person name="Dick G.J."/>
        </authorList>
    </citation>
    <scope>NUCLEOTIDE SEQUENCE [LARGE SCALE GENOMIC DNA]</scope>
    <source>
        <strain evidence="4 5">Abe</strain>
    </source>
</reference>
<dbReference type="GO" id="GO:0006261">
    <property type="term" value="P:DNA-templated DNA replication"/>
    <property type="evidence" value="ECO:0007669"/>
    <property type="project" value="InterPro"/>
</dbReference>
<keyword evidence="1" id="KW-0235">DNA replication</keyword>
<dbReference type="PRINTS" id="PR00868">
    <property type="entry name" value="DNAPOLI"/>
</dbReference>
<evidence type="ECO:0000256" key="1">
    <source>
        <dbReference type="ARBA" id="ARBA00022705"/>
    </source>
</evidence>
<dbReference type="GO" id="GO:0039693">
    <property type="term" value="P:viral DNA genome replication"/>
    <property type="evidence" value="ECO:0007669"/>
    <property type="project" value="UniProtKB-KW"/>
</dbReference>
<evidence type="ECO:0000313" key="5">
    <source>
        <dbReference type="Proteomes" id="UP000204596"/>
    </source>
</evidence>
<dbReference type="EMBL" id="KJ183191">
    <property type="protein sequence ID" value="AIA83131.1"/>
    <property type="molecule type" value="Genomic_DNA"/>
</dbReference>
<dbReference type="GO" id="GO:0003887">
    <property type="term" value="F:DNA-directed DNA polymerase activity"/>
    <property type="evidence" value="ECO:0007669"/>
    <property type="project" value="UniProtKB-KW"/>
</dbReference>
<evidence type="ECO:0000313" key="4">
    <source>
        <dbReference type="EMBL" id="AIA83131.1"/>
    </source>
</evidence>
<dbReference type="SMART" id="SM00482">
    <property type="entry name" value="POLAc"/>
    <property type="match status" value="1"/>
</dbReference>
<dbReference type="PANTHER" id="PTHR10133">
    <property type="entry name" value="DNA POLYMERASE I"/>
    <property type="match status" value="1"/>
</dbReference>
<accession>A0A060BK49</accession>
<evidence type="ECO:0000256" key="2">
    <source>
        <dbReference type="ARBA" id="ARBA00023109"/>
    </source>
</evidence>
<dbReference type="PANTHER" id="PTHR10133:SF27">
    <property type="entry name" value="DNA POLYMERASE NU"/>
    <property type="match status" value="1"/>
</dbReference>
<keyword evidence="5" id="KW-1185">Reference proteome</keyword>
<dbReference type="Gene3D" id="3.30.70.370">
    <property type="match status" value="2"/>
</dbReference>
<dbReference type="InterPro" id="IPR002298">
    <property type="entry name" value="DNA_polymerase_A"/>
</dbReference>
<keyword evidence="4" id="KW-0548">Nucleotidyltransferase</keyword>
<keyword evidence="4" id="KW-0239">DNA-directed DNA polymerase</keyword>
<dbReference type="Pfam" id="PF00476">
    <property type="entry name" value="DNA_pol_A"/>
    <property type="match status" value="1"/>
</dbReference>
<dbReference type="SUPFAM" id="SSF56672">
    <property type="entry name" value="DNA/RNA polymerases"/>
    <property type="match status" value="1"/>
</dbReference>
<keyword evidence="4" id="KW-0808">Transferase</keyword>
<name>A0A060BK49_9CAUD</name>
<keyword evidence="2" id="KW-1194">Viral DNA replication</keyword>
<dbReference type="GeneID" id="26673037"/>
<organism evidence="4 5">
    <name type="scientific">Podophage Lau218</name>
    <dbReference type="NCBI Taxonomy" id="2784187"/>
    <lineage>
        <taxon>Viruses</taxon>
        <taxon>Duplodnaviria</taxon>
        <taxon>Heunggongvirae</taxon>
        <taxon>Uroviricota</taxon>
        <taxon>Caudoviricetes</taxon>
        <taxon>Autographivirales</taxon>
        <taxon>Lauvirus</taxon>
        <taxon>Lauvirus lau218</taxon>
    </lineage>
</organism>
<feature type="domain" description="DNA-directed DNA polymerase family A palm" evidence="3">
    <location>
        <begin position="91"/>
        <end position="274"/>
    </location>
</feature>
<dbReference type="InterPro" id="IPR043502">
    <property type="entry name" value="DNA/RNA_pol_sf"/>
</dbReference>
<dbReference type="RefSeq" id="YP_009042147.1">
    <property type="nucleotide sequence ID" value="NC_024329.1"/>
</dbReference>
<evidence type="ECO:0000259" key="3">
    <source>
        <dbReference type="SMART" id="SM00482"/>
    </source>
</evidence>
<sequence>MDNIKIEEEFAKELKRIEINGWYFDTKKAQQLHLSLMEDMDGNSHLIDQTQTMLDYSYHSKRIRTDYKNFGTYTGRCSHKNPNIAGIPKGKLRGCFGVEEGNALIGTDANQLDATMLAHYLANYDSGDFAKKLDEVDSIHTLNMEILGLERPKAKAFYYAMLYGASDTKLGAMLGGDATLGETTKNNYRKELKGLDNLEFNLKNRFESGYLNNILGQKIEIKNSWTSLNTLLQSASACVMKVFVVLLSEKIRMRDAKIVGFIHDEVQIEVDYKNVNDVVMMIDETWKEVSEYLSLKSTLTGNTVVGRNWEETH</sequence>
<dbReference type="GO" id="GO:0003677">
    <property type="term" value="F:DNA binding"/>
    <property type="evidence" value="ECO:0007669"/>
    <property type="project" value="InterPro"/>
</dbReference>
<dbReference type="GO" id="GO:0006302">
    <property type="term" value="P:double-strand break repair"/>
    <property type="evidence" value="ECO:0007669"/>
    <property type="project" value="TreeGrafter"/>
</dbReference>
<dbReference type="KEGG" id="vg:26673037"/>